<dbReference type="PROSITE" id="PS00236">
    <property type="entry name" value="NEUROTR_ION_CHANNEL"/>
    <property type="match status" value="1"/>
</dbReference>
<keyword evidence="2" id="KW-1003">Cell membrane</keyword>
<keyword evidence="5" id="KW-0770">Synapse</keyword>
<evidence type="ECO:0000259" key="16">
    <source>
        <dbReference type="Pfam" id="PF02932"/>
    </source>
</evidence>
<dbReference type="CDD" id="cd19051">
    <property type="entry name" value="LGIC_TM_cation"/>
    <property type="match status" value="1"/>
</dbReference>
<organism evidence="17 18">
    <name type="scientific">Porites lobata</name>
    <dbReference type="NCBI Taxonomy" id="104759"/>
    <lineage>
        <taxon>Eukaryota</taxon>
        <taxon>Metazoa</taxon>
        <taxon>Cnidaria</taxon>
        <taxon>Anthozoa</taxon>
        <taxon>Hexacorallia</taxon>
        <taxon>Scleractinia</taxon>
        <taxon>Fungiina</taxon>
        <taxon>Poritidae</taxon>
        <taxon>Porites</taxon>
    </lineage>
</organism>
<evidence type="ECO:0000256" key="1">
    <source>
        <dbReference type="ARBA" id="ARBA00022448"/>
    </source>
</evidence>
<evidence type="ECO:0000256" key="11">
    <source>
        <dbReference type="ARBA" id="ARBA00023286"/>
    </source>
</evidence>
<feature type="transmembrane region" description="Helical" evidence="14">
    <location>
        <begin position="184"/>
        <end position="204"/>
    </location>
</feature>
<evidence type="ECO:0000256" key="8">
    <source>
        <dbReference type="ARBA" id="ARBA00023157"/>
    </source>
</evidence>
<keyword evidence="4 14" id="KW-1133">Transmembrane helix</keyword>
<keyword evidence="1 14" id="KW-0813">Transport</keyword>
<dbReference type="InterPro" id="IPR006201">
    <property type="entry name" value="Neur_channel"/>
</dbReference>
<keyword evidence="18" id="KW-1185">Reference proteome</keyword>
<evidence type="ECO:0000256" key="12">
    <source>
        <dbReference type="ARBA" id="ARBA00023303"/>
    </source>
</evidence>
<name>A0ABN8P2Q5_9CNID</name>
<dbReference type="Pfam" id="PF02932">
    <property type="entry name" value="Neur_chan_memb"/>
    <property type="match status" value="1"/>
</dbReference>
<gene>
    <name evidence="17" type="ORF">PLOB_00034784</name>
</gene>
<dbReference type="InterPro" id="IPR036734">
    <property type="entry name" value="Neur_chan_lig-bd_sf"/>
</dbReference>
<dbReference type="Gene3D" id="2.70.170.10">
    <property type="entry name" value="Neurotransmitter-gated ion-channel ligand-binding domain"/>
    <property type="match status" value="1"/>
</dbReference>
<feature type="transmembrane region" description="Helical" evidence="14">
    <location>
        <begin position="362"/>
        <end position="380"/>
    </location>
</feature>
<dbReference type="EMBL" id="CALNXK010000048">
    <property type="protein sequence ID" value="CAH3130700.1"/>
    <property type="molecule type" value="Genomic_DNA"/>
</dbReference>
<dbReference type="InterPro" id="IPR038050">
    <property type="entry name" value="Neuro_actylchol_rec"/>
</dbReference>
<dbReference type="InterPro" id="IPR036719">
    <property type="entry name" value="Neuro-gated_channel_TM_sf"/>
</dbReference>
<dbReference type="Gene3D" id="1.20.58.390">
    <property type="entry name" value="Neurotransmitter-gated ion-channel transmembrane domain"/>
    <property type="match status" value="2"/>
</dbReference>
<evidence type="ECO:0000256" key="5">
    <source>
        <dbReference type="ARBA" id="ARBA00023018"/>
    </source>
</evidence>
<dbReference type="InterPro" id="IPR006029">
    <property type="entry name" value="Neurotrans-gated_channel_TM"/>
</dbReference>
<evidence type="ECO:0000256" key="6">
    <source>
        <dbReference type="ARBA" id="ARBA00023065"/>
    </source>
</evidence>
<evidence type="ECO:0000256" key="13">
    <source>
        <dbReference type="ARBA" id="ARBA00034099"/>
    </source>
</evidence>
<feature type="domain" description="Neurotransmitter-gated ion-channel ligand-binding" evidence="15">
    <location>
        <begin position="2"/>
        <end position="179"/>
    </location>
</feature>
<feature type="domain" description="Neurotransmitter-gated ion-channel transmembrane" evidence="16">
    <location>
        <begin position="188"/>
        <end position="272"/>
    </location>
</feature>
<dbReference type="SUPFAM" id="SSF90112">
    <property type="entry name" value="Neurotransmitter-gated ion-channel transmembrane pore"/>
    <property type="match status" value="1"/>
</dbReference>
<evidence type="ECO:0000313" key="18">
    <source>
        <dbReference type="Proteomes" id="UP001159405"/>
    </source>
</evidence>
<proteinExistence type="inferred from homology"/>
<keyword evidence="6 14" id="KW-0406">Ion transport</keyword>
<evidence type="ECO:0000256" key="2">
    <source>
        <dbReference type="ARBA" id="ARBA00022475"/>
    </source>
</evidence>
<dbReference type="Proteomes" id="UP001159405">
    <property type="component" value="Unassembled WGS sequence"/>
</dbReference>
<dbReference type="SUPFAM" id="SSF63712">
    <property type="entry name" value="Nicotinic receptor ligand binding domain-like"/>
    <property type="match status" value="1"/>
</dbReference>
<evidence type="ECO:0000256" key="9">
    <source>
        <dbReference type="ARBA" id="ARBA00023170"/>
    </source>
</evidence>
<keyword evidence="7 14" id="KW-0472">Membrane</keyword>
<keyword evidence="9" id="KW-0675">Receptor</keyword>
<evidence type="ECO:0000256" key="3">
    <source>
        <dbReference type="ARBA" id="ARBA00022692"/>
    </source>
</evidence>
<keyword evidence="12 14" id="KW-0407">Ion channel</keyword>
<dbReference type="PRINTS" id="PR00254">
    <property type="entry name" value="NICOTINICR"/>
</dbReference>
<evidence type="ECO:0000259" key="15">
    <source>
        <dbReference type="Pfam" id="PF02931"/>
    </source>
</evidence>
<dbReference type="PRINTS" id="PR00252">
    <property type="entry name" value="NRIONCHANNEL"/>
</dbReference>
<dbReference type="InterPro" id="IPR018000">
    <property type="entry name" value="Neurotransmitter_ion_chnl_CS"/>
</dbReference>
<protein>
    <submittedName>
        <fullName evidence="17">Uncharacterized protein</fullName>
    </submittedName>
</protein>
<dbReference type="InterPro" id="IPR006202">
    <property type="entry name" value="Neur_chan_lig-bd"/>
</dbReference>
<evidence type="ECO:0000256" key="7">
    <source>
        <dbReference type="ARBA" id="ARBA00023136"/>
    </source>
</evidence>
<keyword evidence="11" id="KW-1071">Ligand-gated ion channel</keyword>
<evidence type="ECO:0000256" key="4">
    <source>
        <dbReference type="ARBA" id="ARBA00022989"/>
    </source>
</evidence>
<dbReference type="Pfam" id="PF02931">
    <property type="entry name" value="Neur_chan_LBD"/>
    <property type="match status" value="1"/>
</dbReference>
<dbReference type="InterPro" id="IPR002394">
    <property type="entry name" value="Nicotinic_acetylcholine_rcpt"/>
</dbReference>
<feature type="transmembrane region" description="Helical" evidence="14">
    <location>
        <begin position="245"/>
        <end position="265"/>
    </location>
</feature>
<comment type="subcellular location">
    <subcellularLocation>
        <location evidence="13">Synaptic cell membrane</location>
        <topology evidence="13">Multi-pass membrane protein</topology>
    </subcellularLocation>
</comment>
<keyword evidence="3 14" id="KW-0812">Transmembrane</keyword>
<dbReference type="CDD" id="cd18997">
    <property type="entry name" value="LGIC_ECD_nAChR"/>
    <property type="match status" value="1"/>
</dbReference>
<evidence type="ECO:0000313" key="17">
    <source>
        <dbReference type="EMBL" id="CAH3130700.1"/>
    </source>
</evidence>
<sequence>MSRVVSLDTKVQVLIADTWIIQVWKNPYLSWNETEYDGIHTLHISPNELWVPDVVLYNNADEDVTLAGFKEKFKTYVIVDSSGVNMWMSPASFKSSCDMVIRFYPFDRQTCHLTFGSLTFDNRLLKMMNKDDSHSTSDKFVESGDWKLVHSSIKTVDKTYECCKHPYSVVTYTLHFERKSLYHVLYQILPCVVMVMLVVLNFIIPPDSGERISFCITILLSMSVYLLILANSLPETSDDVAMLGVYYMVTIVLVAFSLVGTVVVLRCHFAESKPPKCLVKFAKNILRRQGKKPSGKTVHLEVSDKPVMPLVEGKHALEIKKPSDNSLRDSALELQAQDIKENKVQNEWKNSWKEIAEATDRILLIIFVFTTVAATVTIWIQRP</sequence>
<comment type="similarity">
    <text evidence="14">Belongs to the ligand-gated ion channel (TC 1.A.9) family.</text>
</comment>
<accession>A0ABN8P2Q5</accession>
<dbReference type="PANTHER" id="PTHR18945">
    <property type="entry name" value="NEUROTRANSMITTER GATED ION CHANNEL"/>
    <property type="match status" value="1"/>
</dbReference>
<feature type="transmembrane region" description="Helical" evidence="14">
    <location>
        <begin position="211"/>
        <end position="233"/>
    </location>
</feature>
<keyword evidence="8" id="KW-1015">Disulfide bond</keyword>
<comment type="caution">
    <text evidence="17">The sequence shown here is derived from an EMBL/GenBank/DDBJ whole genome shotgun (WGS) entry which is preliminary data.</text>
</comment>
<reference evidence="17 18" key="1">
    <citation type="submission" date="2022-05" db="EMBL/GenBank/DDBJ databases">
        <authorList>
            <consortium name="Genoscope - CEA"/>
            <person name="William W."/>
        </authorList>
    </citation>
    <scope>NUCLEOTIDE SEQUENCE [LARGE SCALE GENOMIC DNA]</scope>
</reference>
<evidence type="ECO:0000256" key="10">
    <source>
        <dbReference type="ARBA" id="ARBA00023180"/>
    </source>
</evidence>
<evidence type="ECO:0000256" key="14">
    <source>
        <dbReference type="RuleBase" id="RU000687"/>
    </source>
</evidence>
<keyword evidence="10" id="KW-0325">Glycoprotein</keyword>